<dbReference type="InterPro" id="IPR036322">
    <property type="entry name" value="WD40_repeat_dom_sf"/>
</dbReference>
<dbReference type="PANTHER" id="PTHR44163:SF1">
    <property type="entry name" value="U3 SMALL NUCLEOLAR RNA-ASSOCIATED PROTEIN 4 HOMOLOG"/>
    <property type="match status" value="1"/>
</dbReference>
<sequence length="677" mass="76625">MGDFKVHHIRFFDYQPKSIQCLAYNSQQDRIAIGRSDGSLEIWSIKDDWFQEKIIPGSNDNSIEAVAWCGNRVFTAGIQGSIVEYDLLTLERKVVSWSNNGAVWSLESNMAETHIAAGTEEGCIVLYELTEEGLEYFKAFDKQEGRVLSLAWAKEDKLIVTGGIDNIRIWNTTSGHAIQRLTLGRQEVTKETLVWCVGVTKDFTIISGDSRGKTSFWNGKQGTLSRSYQSHKADILCLCMNKEGNSVFLSGADSNIIQFEYITSNADSAWRQWVRSSVYVHHKHDVRALVLTSRNFLVSGGMDCKLVYSQIEANKSKSHRKIAPIPQYSLVHLAKDADFVMLQYTDNLEIWKLGSTKAETGKIGEALPLHRDPMKLIELHSKGGNHIVCSAISRDGEYVAYSDTTTIKVFKIIQEQVTVMSPKLTIQKLKIGKPDHAHRLEFSAESDCLYVASKSGRVNVLNFLEPESKETTLSRKGDCMEPIHLMTLSPNGDYLATGDHGNNVQIFSTKQRKHICSLPVYSCQPTAIAFNQTSTELVVAYTNQKIVEFNIEEQQYTKWCRMALDSFPLQWLRQHNKISHVAFNPSNPDQILIHNEQMFSILDKSQPFPKQNTYLINKDGQPIKKDKVEHAFHLCTQFRYLMFADMVGPNFMLVVEQTPTSIVDRLPPALKEKKFGT</sequence>
<evidence type="ECO:0000313" key="3">
    <source>
        <dbReference type="Proteomes" id="UP000749559"/>
    </source>
</evidence>
<gene>
    <name evidence="2" type="ORF">OFUS_LOCUS6720</name>
</gene>
<dbReference type="Gene3D" id="2.130.10.10">
    <property type="entry name" value="YVTN repeat-like/Quinoprotein amine dehydrogenase"/>
    <property type="match status" value="3"/>
</dbReference>
<protein>
    <recommendedName>
        <fullName evidence="4">Cirhin</fullName>
    </recommendedName>
</protein>
<dbReference type="EMBL" id="CAIIXF020000003">
    <property type="protein sequence ID" value="CAH1779967.1"/>
    <property type="molecule type" value="Genomic_DNA"/>
</dbReference>
<organism evidence="2 3">
    <name type="scientific">Owenia fusiformis</name>
    <name type="common">Polychaete worm</name>
    <dbReference type="NCBI Taxonomy" id="6347"/>
    <lineage>
        <taxon>Eukaryota</taxon>
        <taxon>Metazoa</taxon>
        <taxon>Spiralia</taxon>
        <taxon>Lophotrochozoa</taxon>
        <taxon>Annelida</taxon>
        <taxon>Polychaeta</taxon>
        <taxon>Sedentaria</taxon>
        <taxon>Canalipalpata</taxon>
        <taxon>Sabellida</taxon>
        <taxon>Oweniida</taxon>
        <taxon>Oweniidae</taxon>
        <taxon>Owenia</taxon>
    </lineage>
</organism>
<proteinExistence type="predicted"/>
<reference evidence="2" key="1">
    <citation type="submission" date="2022-03" db="EMBL/GenBank/DDBJ databases">
        <authorList>
            <person name="Martin C."/>
        </authorList>
    </citation>
    <scope>NUCLEOTIDE SEQUENCE</scope>
</reference>
<dbReference type="GO" id="GO:0030686">
    <property type="term" value="C:90S preribosome"/>
    <property type="evidence" value="ECO:0007669"/>
    <property type="project" value="InterPro"/>
</dbReference>
<dbReference type="PANTHER" id="PTHR44163">
    <property type="entry name" value="U3 SMALL NUCLEOLAR RNA-ASSOCIATED PROTEIN 4 HOMOLOG"/>
    <property type="match status" value="1"/>
</dbReference>
<evidence type="ECO:0008006" key="4">
    <source>
        <dbReference type="Google" id="ProtNLM"/>
    </source>
</evidence>
<dbReference type="GO" id="GO:0000462">
    <property type="term" value="P:maturation of SSU-rRNA from tricistronic rRNA transcript (SSU-rRNA, 5.8S rRNA, LSU-rRNA)"/>
    <property type="evidence" value="ECO:0007669"/>
    <property type="project" value="InterPro"/>
</dbReference>
<evidence type="ECO:0000313" key="2">
    <source>
        <dbReference type="EMBL" id="CAH1779967.1"/>
    </source>
</evidence>
<dbReference type="GO" id="GO:0032040">
    <property type="term" value="C:small-subunit processome"/>
    <property type="evidence" value="ECO:0007669"/>
    <property type="project" value="TreeGrafter"/>
</dbReference>
<dbReference type="InterPro" id="IPR001680">
    <property type="entry name" value="WD40_rpt"/>
</dbReference>
<dbReference type="Proteomes" id="UP000749559">
    <property type="component" value="Unassembled WGS sequence"/>
</dbReference>
<dbReference type="GO" id="GO:0003723">
    <property type="term" value="F:RNA binding"/>
    <property type="evidence" value="ECO:0007669"/>
    <property type="project" value="TreeGrafter"/>
</dbReference>
<dbReference type="Pfam" id="PF00400">
    <property type="entry name" value="WD40"/>
    <property type="match status" value="1"/>
</dbReference>
<name>A0A8S4NH49_OWEFU</name>
<dbReference type="GO" id="GO:0034455">
    <property type="term" value="C:t-UTP complex"/>
    <property type="evidence" value="ECO:0007669"/>
    <property type="project" value="TreeGrafter"/>
</dbReference>
<dbReference type="OrthoDB" id="8883818at2759"/>
<dbReference type="SMART" id="SM00320">
    <property type="entry name" value="WD40"/>
    <property type="match status" value="11"/>
</dbReference>
<evidence type="ECO:0000256" key="1">
    <source>
        <dbReference type="PROSITE-ProRule" id="PRU00221"/>
    </source>
</evidence>
<dbReference type="InterPro" id="IPR011047">
    <property type="entry name" value="Quinoprotein_ADH-like_sf"/>
</dbReference>
<keyword evidence="1" id="KW-0853">WD repeat</keyword>
<dbReference type="SUPFAM" id="SSF50978">
    <property type="entry name" value="WD40 repeat-like"/>
    <property type="match status" value="1"/>
</dbReference>
<dbReference type="SUPFAM" id="SSF50998">
    <property type="entry name" value="Quinoprotein alcohol dehydrogenase-like"/>
    <property type="match status" value="1"/>
</dbReference>
<keyword evidence="3" id="KW-1185">Reference proteome</keyword>
<feature type="repeat" description="WD" evidence="1">
    <location>
        <begin position="12"/>
        <end position="46"/>
    </location>
</feature>
<comment type="caution">
    <text evidence="2">The sequence shown here is derived from an EMBL/GenBank/DDBJ whole genome shotgun (WGS) entry which is preliminary data.</text>
</comment>
<dbReference type="InterPro" id="IPR046351">
    <property type="entry name" value="UTP4"/>
</dbReference>
<accession>A0A8S4NH49</accession>
<dbReference type="AlphaFoldDB" id="A0A8S4NH49"/>
<dbReference type="InterPro" id="IPR015943">
    <property type="entry name" value="WD40/YVTN_repeat-like_dom_sf"/>
</dbReference>
<dbReference type="PROSITE" id="PS50082">
    <property type="entry name" value="WD_REPEATS_2"/>
    <property type="match status" value="1"/>
</dbReference>